<feature type="region of interest" description="Disordered" evidence="1">
    <location>
        <begin position="1"/>
        <end position="29"/>
    </location>
</feature>
<feature type="compositionally biased region" description="Polar residues" evidence="1">
    <location>
        <begin position="268"/>
        <end position="277"/>
    </location>
</feature>
<dbReference type="EMBL" id="JAVXUP010000104">
    <property type="protein sequence ID" value="KAK3038118.1"/>
    <property type="molecule type" value="Genomic_DNA"/>
</dbReference>
<feature type="compositionally biased region" description="Basic and acidic residues" evidence="1">
    <location>
        <begin position="170"/>
        <end position="229"/>
    </location>
</feature>
<name>A0AA88X1E7_9ASTE</name>
<dbReference type="SUPFAM" id="SSF55277">
    <property type="entry name" value="GYF domain"/>
    <property type="match status" value="1"/>
</dbReference>
<dbReference type="AlphaFoldDB" id="A0AA88X1E7"/>
<dbReference type="SMART" id="SM00444">
    <property type="entry name" value="GYF"/>
    <property type="match status" value="1"/>
</dbReference>
<evidence type="ECO:0000259" key="2">
    <source>
        <dbReference type="PROSITE" id="PS50829"/>
    </source>
</evidence>
<keyword evidence="4" id="KW-1185">Reference proteome</keyword>
<dbReference type="PANTHER" id="PTHR47471:SF1">
    <property type="entry name" value="PROTEIN ESSENTIAL FOR POTEXVIRUS ACCUMULATION 1"/>
    <property type="match status" value="1"/>
</dbReference>
<evidence type="ECO:0000256" key="1">
    <source>
        <dbReference type="SAM" id="MobiDB-lite"/>
    </source>
</evidence>
<feature type="compositionally biased region" description="Polar residues" evidence="1">
    <location>
        <begin position="13"/>
        <end position="24"/>
    </location>
</feature>
<feature type="compositionally biased region" description="Basic and acidic residues" evidence="1">
    <location>
        <begin position="123"/>
        <end position="149"/>
    </location>
</feature>
<dbReference type="Proteomes" id="UP001188597">
    <property type="component" value="Unassembled WGS sequence"/>
</dbReference>
<dbReference type="PANTHER" id="PTHR47471">
    <property type="entry name" value="GYF DOMAIN-CONTAINING PROTEIN"/>
    <property type="match status" value="1"/>
</dbReference>
<feature type="compositionally biased region" description="Basic and acidic residues" evidence="1">
    <location>
        <begin position="239"/>
        <end position="250"/>
    </location>
</feature>
<evidence type="ECO:0000313" key="4">
    <source>
        <dbReference type="Proteomes" id="UP001188597"/>
    </source>
</evidence>
<feature type="region of interest" description="Disordered" evidence="1">
    <location>
        <begin position="488"/>
        <end position="532"/>
    </location>
</feature>
<dbReference type="CDD" id="cd00072">
    <property type="entry name" value="GYF"/>
    <property type="match status" value="1"/>
</dbReference>
<feature type="region of interest" description="Disordered" evidence="1">
    <location>
        <begin position="93"/>
        <end position="149"/>
    </location>
</feature>
<comment type="caution">
    <text evidence="3">The sequence shown here is derived from an EMBL/GenBank/DDBJ whole genome shotgun (WGS) entry which is preliminary data.</text>
</comment>
<organism evidence="3 4">
    <name type="scientific">Escallonia herrerae</name>
    <dbReference type="NCBI Taxonomy" id="1293975"/>
    <lineage>
        <taxon>Eukaryota</taxon>
        <taxon>Viridiplantae</taxon>
        <taxon>Streptophyta</taxon>
        <taxon>Embryophyta</taxon>
        <taxon>Tracheophyta</taxon>
        <taxon>Spermatophyta</taxon>
        <taxon>Magnoliopsida</taxon>
        <taxon>eudicotyledons</taxon>
        <taxon>Gunneridae</taxon>
        <taxon>Pentapetalae</taxon>
        <taxon>asterids</taxon>
        <taxon>campanulids</taxon>
        <taxon>Escalloniales</taxon>
        <taxon>Escalloniaceae</taxon>
        <taxon>Escallonia</taxon>
    </lineage>
</organism>
<dbReference type="Gene3D" id="3.30.1490.40">
    <property type="match status" value="1"/>
</dbReference>
<dbReference type="Pfam" id="PF02213">
    <property type="entry name" value="GYF"/>
    <property type="match status" value="1"/>
</dbReference>
<feature type="compositionally biased region" description="Polar residues" evidence="1">
    <location>
        <begin position="497"/>
        <end position="527"/>
    </location>
</feature>
<dbReference type="InterPro" id="IPR003169">
    <property type="entry name" value="GYF"/>
</dbReference>
<gene>
    <name evidence="3" type="ORF">RJ639_029572</name>
</gene>
<dbReference type="InterPro" id="IPR035445">
    <property type="entry name" value="GYF-like_dom_sf"/>
</dbReference>
<evidence type="ECO:0000313" key="3">
    <source>
        <dbReference type="EMBL" id="KAK3038118.1"/>
    </source>
</evidence>
<feature type="domain" description="GYF" evidence="2">
    <location>
        <begin position="585"/>
        <end position="636"/>
    </location>
</feature>
<sequence>MAGNKTDFDSRHSQQISKDMQGSENPIPLSPQWLLPKPGDNKAGMLTGVCYPALFNGYEYKFIKWFSRPLGGDDLQGFVSFNIWENHSSAYSGDSMKSPGNGGEMQDNQKKKDVFRPSVFETESGRRERWRDEERETNSSARKDRWREGDKELGDGCKVELWADNTPAKHFGEARRGPSDRWADPGNRESNPDQRRESKWNTRWGPDSKETDSLREKWTDLGKDADIPPEKGFSNTPYHGKDEKEGEKYRPWRSNASLSRGRLDPPHYQSTTPSKQVPTFVHGRGRGENNAPTFSLGRGKITSGGSPMNNIPTHTQAFMEKSESGYGEPSLLKYSRTKLLDVYRMTDMKSRGKILDGVVQVPSLMQEEPLEPLALSAPTPEELAILKGISDGDILSSGAPQITKEGSAGRNAIDSLQSRRTKLGSREDIPLTLDNFNTLDNFKDDSTNFTEDPSREKQMHFIGPSAKSEFVAGHPSFSEAWREDGVSYRRNDDVPNNKESSMQGDSSVQPGMTWRSFSSGERTQSASHDWRDIPTDARSRTSEIGFSKDGRGWQIGEDPIYKRQASGVVDREQEKQRVPLPSPEDLVLYYRDPRGDIQGPFAGVDIIGWFEAGYFGIDLQVRLASAPQDSPFALLGDVMPHLRAKARPPPGFGMAKQNEIIDATSRLNFSSLGKLHAGSSEMDMVNSEPRYKHGSTTEAENRFLESLMSGNMSGAPIEKFAFSEGCVFG</sequence>
<feature type="region of interest" description="Disordered" evidence="1">
    <location>
        <begin position="168"/>
        <end position="308"/>
    </location>
</feature>
<protein>
    <recommendedName>
        <fullName evidence="2">GYF domain-containing protein</fullName>
    </recommendedName>
</protein>
<reference evidence="3" key="1">
    <citation type="submission" date="2022-12" db="EMBL/GenBank/DDBJ databases">
        <title>Draft genome assemblies for two species of Escallonia (Escalloniales).</title>
        <authorList>
            <person name="Chanderbali A."/>
            <person name="Dervinis C."/>
            <person name="Anghel I."/>
            <person name="Soltis D."/>
            <person name="Soltis P."/>
            <person name="Zapata F."/>
        </authorList>
    </citation>
    <scope>NUCLEOTIDE SEQUENCE</scope>
    <source>
        <strain evidence="3">UCBG64.0493</strain>
        <tissue evidence="3">Leaf</tissue>
    </source>
</reference>
<dbReference type="PROSITE" id="PS50829">
    <property type="entry name" value="GYF"/>
    <property type="match status" value="1"/>
</dbReference>
<feature type="compositionally biased region" description="Basic and acidic residues" evidence="1">
    <location>
        <begin position="1"/>
        <end position="12"/>
    </location>
</feature>
<accession>A0AA88X1E7</accession>
<proteinExistence type="predicted"/>